<dbReference type="Pfam" id="PF18863">
    <property type="entry name" value="AbiJ_NTD4"/>
    <property type="match status" value="1"/>
</dbReference>
<dbReference type="InterPro" id="IPR049503">
    <property type="entry name" value="AbiJ_NTD4"/>
</dbReference>
<accession>A0A5Y6MEI6</accession>
<reference evidence="2" key="1">
    <citation type="submission" date="2019-08" db="EMBL/GenBank/DDBJ databases">
        <authorList>
            <person name="Ashton P.M."/>
            <person name="Dallman T."/>
            <person name="Nair S."/>
            <person name="De Pinna E."/>
            <person name="Peters T."/>
            <person name="Grant K."/>
        </authorList>
    </citation>
    <scope>NUCLEOTIDE SEQUENCE</scope>
    <source>
        <strain evidence="2">779338</strain>
    </source>
</reference>
<dbReference type="NCBIfam" id="NF046078">
    <property type="entry name" value="STM4504_CBY0614"/>
    <property type="match status" value="1"/>
</dbReference>
<protein>
    <recommendedName>
        <fullName evidence="1">HEPN AbiJ-N-terminal domain-containing protein</fullName>
    </recommendedName>
</protein>
<gene>
    <name evidence="2" type="ORF">FRN20_20380</name>
</gene>
<feature type="domain" description="HEPN AbiJ-N-terminal" evidence="1">
    <location>
        <begin position="7"/>
        <end position="165"/>
    </location>
</feature>
<evidence type="ECO:0000313" key="2">
    <source>
        <dbReference type="EMBL" id="ECK7333114.1"/>
    </source>
</evidence>
<evidence type="ECO:0000259" key="1">
    <source>
        <dbReference type="Pfam" id="PF18863"/>
    </source>
</evidence>
<name>A0A5Y6MEI6_SALHO</name>
<sequence length="312" mass="37418">MHTFRPYSLRHSDLLYEDIPLEIREQIIVLIINTLGTCSSFYDMTLYCYHNSHSDEVYRRICKTLRKEYGLFTLYAQSTSYLDELSNLLLKTNDKRKHIDTIELAFKYIDTYLRTYEVTLGLEPDKAINELNNIFHNHRLKYKFENGRIVRLRRIKRLKNIRYYLYSPGEYGFVEYDLMEVYNRLMLNDFAHVVSECHAVFRKVLIRIHERKGIVYHEKDNLNTLMANLMTRGIISAEYASKFHFLSNVLESEIFPPIAEQKSHHHYVIQKSHHHYVMMLRISEELACSIYYLTERSIFFLIQRAEEDDVVL</sequence>
<dbReference type="AlphaFoldDB" id="A0A5Y6MEI6"/>
<organism evidence="2">
    <name type="scientific">Salmonella houtenae</name>
    <dbReference type="NCBI Taxonomy" id="59205"/>
    <lineage>
        <taxon>Bacteria</taxon>
        <taxon>Pseudomonadati</taxon>
        <taxon>Pseudomonadota</taxon>
        <taxon>Gammaproteobacteria</taxon>
        <taxon>Enterobacterales</taxon>
        <taxon>Enterobacteriaceae</taxon>
        <taxon>Salmonella</taxon>
    </lineage>
</organism>
<proteinExistence type="predicted"/>
<dbReference type="EMBL" id="AAJCYV010000035">
    <property type="protein sequence ID" value="ECK7333114.1"/>
    <property type="molecule type" value="Genomic_DNA"/>
</dbReference>
<comment type="caution">
    <text evidence="2">The sequence shown here is derived from an EMBL/GenBank/DDBJ whole genome shotgun (WGS) entry which is preliminary data.</text>
</comment>